<comment type="caution">
    <text evidence="1">The sequence shown here is derived from an EMBL/GenBank/DDBJ whole genome shotgun (WGS) entry which is preliminary data.</text>
</comment>
<gene>
    <name evidence="1" type="ORF">F0L16_13425</name>
</gene>
<organism evidence="1 2">
    <name type="scientific">Photorhabdus heterorhabditis</name>
    <dbReference type="NCBI Taxonomy" id="880156"/>
    <lineage>
        <taxon>Bacteria</taxon>
        <taxon>Pseudomonadati</taxon>
        <taxon>Pseudomonadota</taxon>
        <taxon>Gammaproteobacteria</taxon>
        <taxon>Enterobacterales</taxon>
        <taxon>Morganellaceae</taxon>
        <taxon>Photorhabdus</taxon>
    </lineage>
</organism>
<reference evidence="1 2" key="1">
    <citation type="submission" date="2019-09" db="EMBL/GenBank/DDBJ databases">
        <title>Whole genome sequence of Photorhabdus heterorhabditis strain ETL (Enterobacteriales: Enterobacteriaceae) a bacterial symbiont of Heterorhabditis zealandica strain ETL (Rhabditida: Heterorhabditidae).</title>
        <authorList>
            <person name="Lulamba T.E."/>
            <person name="Serepa-Dlamini M.H."/>
        </authorList>
    </citation>
    <scope>NUCLEOTIDE SEQUENCE [LARGE SCALE GENOMIC DNA]</scope>
    <source>
        <strain evidence="1 2">ETL</strain>
    </source>
</reference>
<proteinExistence type="predicted"/>
<evidence type="ECO:0000313" key="1">
    <source>
        <dbReference type="EMBL" id="KAA1186810.1"/>
    </source>
</evidence>
<name>A0A5B0WID5_9GAMM</name>
<dbReference type="AlphaFoldDB" id="A0A5B0WID5"/>
<protein>
    <submittedName>
        <fullName evidence="1">Type VI secretion system contractile sheath small subunit</fullName>
    </submittedName>
</protein>
<sequence>MVNEISQVRVNIKWDLHTGGVQKKRRTRHELCNSGNDL</sequence>
<dbReference type="Proteomes" id="UP000322184">
    <property type="component" value="Unassembled WGS sequence"/>
</dbReference>
<accession>A0A5B0WID5</accession>
<evidence type="ECO:0000313" key="2">
    <source>
        <dbReference type="Proteomes" id="UP000322184"/>
    </source>
</evidence>
<dbReference type="EMBL" id="VTUW01000024">
    <property type="protein sequence ID" value="KAA1186810.1"/>
    <property type="molecule type" value="Genomic_DNA"/>
</dbReference>